<proteinExistence type="predicted"/>
<evidence type="ECO:0000313" key="1">
    <source>
        <dbReference type="EMBL" id="MFC3148551.1"/>
    </source>
</evidence>
<protein>
    <recommendedName>
        <fullName evidence="3">DsrE/DsrF-like family protein</fullName>
    </recommendedName>
</protein>
<comment type="caution">
    <text evidence="1">The sequence shown here is derived from an EMBL/GenBank/DDBJ whole genome shotgun (WGS) entry which is preliminary data.</text>
</comment>
<dbReference type="EMBL" id="JBHRTI010000007">
    <property type="protein sequence ID" value="MFC3148551.1"/>
    <property type="molecule type" value="Genomic_DNA"/>
</dbReference>
<keyword evidence="2" id="KW-1185">Reference proteome</keyword>
<evidence type="ECO:0000313" key="2">
    <source>
        <dbReference type="Proteomes" id="UP001595556"/>
    </source>
</evidence>
<dbReference type="SUPFAM" id="SSF75169">
    <property type="entry name" value="DsrEFH-like"/>
    <property type="match status" value="1"/>
</dbReference>
<dbReference type="Gene3D" id="3.40.1260.10">
    <property type="entry name" value="DsrEFH-like"/>
    <property type="match status" value="1"/>
</dbReference>
<evidence type="ECO:0008006" key="3">
    <source>
        <dbReference type="Google" id="ProtNLM"/>
    </source>
</evidence>
<dbReference type="RefSeq" id="WP_377304616.1">
    <property type="nucleotide sequence ID" value="NZ_CP180191.1"/>
</dbReference>
<accession>A0ABV7H7I6</accession>
<dbReference type="InterPro" id="IPR027396">
    <property type="entry name" value="DsrEFH-like"/>
</dbReference>
<gene>
    <name evidence="1" type="ORF">ACFOEN_13045</name>
</gene>
<reference evidence="2" key="1">
    <citation type="journal article" date="2019" name="Int. J. Syst. Evol. Microbiol.">
        <title>The Global Catalogue of Microorganisms (GCM) 10K type strain sequencing project: providing services to taxonomists for standard genome sequencing and annotation.</title>
        <authorList>
            <consortium name="The Broad Institute Genomics Platform"/>
            <consortium name="The Broad Institute Genome Sequencing Center for Infectious Disease"/>
            <person name="Wu L."/>
            <person name="Ma J."/>
        </authorList>
    </citation>
    <scope>NUCLEOTIDE SEQUENCE [LARGE SCALE GENOMIC DNA]</scope>
    <source>
        <strain evidence="2">KCTC 52168</strain>
    </source>
</reference>
<sequence length="117" mass="12576">MHKVALVIYSTLEGPGTSAIYRTMMFAQELRRAGDDVQIVFDGAGSKAAAELAQPGHRMHTLFNSVRGDVRGVCSYCAKSYGVLAEIEAAGLPLLTDDRGHASLRALLDEGRQIITV</sequence>
<dbReference type="Proteomes" id="UP001595556">
    <property type="component" value="Unassembled WGS sequence"/>
</dbReference>
<organism evidence="1 2">
    <name type="scientific">Piscinibacterium candidicorallinum</name>
    <dbReference type="NCBI Taxonomy" id="1793872"/>
    <lineage>
        <taxon>Bacteria</taxon>
        <taxon>Pseudomonadati</taxon>
        <taxon>Pseudomonadota</taxon>
        <taxon>Betaproteobacteria</taxon>
        <taxon>Burkholderiales</taxon>
        <taxon>Piscinibacterium</taxon>
    </lineage>
</organism>
<name>A0ABV7H7I6_9BURK</name>